<dbReference type="RefSeq" id="WP_074238332.1">
    <property type="nucleotide sequence ID" value="NZ_FSRA01000001.1"/>
</dbReference>
<dbReference type="STRING" id="536979.SAMN04488055_1171"/>
<gene>
    <name evidence="2" type="ORF">SAMN04488055_1171</name>
</gene>
<reference evidence="3" key="1">
    <citation type="submission" date="2016-11" db="EMBL/GenBank/DDBJ databases">
        <authorList>
            <person name="Varghese N."/>
            <person name="Submissions S."/>
        </authorList>
    </citation>
    <scope>NUCLEOTIDE SEQUENCE [LARGE SCALE GENOMIC DNA]</scope>
    <source>
        <strain evidence="3">DSM 24787</strain>
    </source>
</reference>
<keyword evidence="1" id="KW-0472">Membrane</keyword>
<organism evidence="2 3">
    <name type="scientific">Chitinophaga niabensis</name>
    <dbReference type="NCBI Taxonomy" id="536979"/>
    <lineage>
        <taxon>Bacteria</taxon>
        <taxon>Pseudomonadati</taxon>
        <taxon>Bacteroidota</taxon>
        <taxon>Chitinophagia</taxon>
        <taxon>Chitinophagales</taxon>
        <taxon>Chitinophagaceae</taxon>
        <taxon>Chitinophaga</taxon>
    </lineage>
</organism>
<evidence type="ECO:0000313" key="2">
    <source>
        <dbReference type="EMBL" id="SIN75762.1"/>
    </source>
</evidence>
<dbReference type="AlphaFoldDB" id="A0A1N6DYD7"/>
<feature type="transmembrane region" description="Helical" evidence="1">
    <location>
        <begin position="48"/>
        <end position="68"/>
    </location>
</feature>
<sequence length="73" mass="8254">MEIVFFHLLGRLYLFLRYRNIEKRKAVLAEKYAGFYSGAGSDVILRPFALIGFLLMLVFIAAVIYGAIVHGIS</sequence>
<evidence type="ECO:0000313" key="3">
    <source>
        <dbReference type="Proteomes" id="UP000185003"/>
    </source>
</evidence>
<accession>A0A1N6DYD7</accession>
<keyword evidence="3" id="KW-1185">Reference proteome</keyword>
<proteinExistence type="predicted"/>
<dbReference type="EMBL" id="FSRA01000001">
    <property type="protein sequence ID" value="SIN75762.1"/>
    <property type="molecule type" value="Genomic_DNA"/>
</dbReference>
<protein>
    <submittedName>
        <fullName evidence="2">Uncharacterized protein</fullName>
    </submittedName>
</protein>
<keyword evidence="1" id="KW-0812">Transmembrane</keyword>
<keyword evidence="1" id="KW-1133">Transmembrane helix</keyword>
<evidence type="ECO:0000256" key="1">
    <source>
        <dbReference type="SAM" id="Phobius"/>
    </source>
</evidence>
<dbReference type="Proteomes" id="UP000185003">
    <property type="component" value="Unassembled WGS sequence"/>
</dbReference>
<name>A0A1N6DYD7_9BACT</name>